<evidence type="ECO:0000256" key="9">
    <source>
        <dbReference type="ARBA" id="ARBA00022892"/>
    </source>
</evidence>
<evidence type="ECO:0000313" key="19">
    <source>
        <dbReference type="Proteomes" id="UP000837801"/>
    </source>
</evidence>
<dbReference type="AlphaFoldDB" id="A0A9P0VY81"/>
<dbReference type="OrthoDB" id="4093209at2759"/>
<comment type="caution">
    <text evidence="18">The sequence shown here is derived from an EMBL/GenBank/DDBJ whole genome shotgun (WGS) entry which is preliminary data.</text>
</comment>
<dbReference type="Pfam" id="PF04815">
    <property type="entry name" value="Sec23_helical"/>
    <property type="match status" value="1"/>
</dbReference>
<evidence type="ECO:0000256" key="8">
    <source>
        <dbReference type="ARBA" id="ARBA00022833"/>
    </source>
</evidence>
<proteinExistence type="inferred from homology"/>
<dbReference type="InterPro" id="IPR036180">
    <property type="entry name" value="Gelsolin-like_dom_sf"/>
</dbReference>
<organism evidence="18 19">
    <name type="scientific">[Candida] railenensis</name>
    <dbReference type="NCBI Taxonomy" id="45579"/>
    <lineage>
        <taxon>Eukaryota</taxon>
        <taxon>Fungi</taxon>
        <taxon>Dikarya</taxon>
        <taxon>Ascomycota</taxon>
        <taxon>Saccharomycotina</taxon>
        <taxon>Pichiomycetes</taxon>
        <taxon>Debaryomycetaceae</taxon>
        <taxon>Kurtzmaniella</taxon>
    </lineage>
</organism>
<evidence type="ECO:0000256" key="6">
    <source>
        <dbReference type="ARBA" id="ARBA00022723"/>
    </source>
</evidence>
<keyword evidence="4 14" id="KW-0813">Transport</keyword>
<dbReference type="Pfam" id="PF04810">
    <property type="entry name" value="zf-Sec23_Sec24"/>
    <property type="match status" value="1"/>
</dbReference>
<dbReference type="GO" id="GO:0005096">
    <property type="term" value="F:GTPase activator activity"/>
    <property type="evidence" value="ECO:0007669"/>
    <property type="project" value="TreeGrafter"/>
</dbReference>
<dbReference type="InterPro" id="IPR036174">
    <property type="entry name" value="Znf_Sec23_Sec24_sf"/>
</dbReference>
<dbReference type="Gene3D" id="3.40.50.410">
    <property type="entry name" value="von Willebrand factor, type A domain"/>
    <property type="match status" value="2"/>
</dbReference>
<dbReference type="GO" id="GO:0005789">
    <property type="term" value="C:endoplasmic reticulum membrane"/>
    <property type="evidence" value="ECO:0007669"/>
    <property type="project" value="UniProtKB-SubCell"/>
</dbReference>
<dbReference type="GO" id="GO:0030127">
    <property type="term" value="C:COPII vesicle coat"/>
    <property type="evidence" value="ECO:0007669"/>
    <property type="project" value="InterPro"/>
</dbReference>
<keyword evidence="7 14" id="KW-0256">Endoplasmic reticulum</keyword>
<dbReference type="SUPFAM" id="SSF82754">
    <property type="entry name" value="C-terminal, gelsolin-like domain of Sec23/24"/>
    <property type="match status" value="1"/>
</dbReference>
<dbReference type="SUPFAM" id="SSF82919">
    <property type="entry name" value="Zn-finger domain of Sec23/24"/>
    <property type="match status" value="1"/>
</dbReference>
<dbReference type="Gene3D" id="2.60.40.1670">
    <property type="entry name" value="beta-sandwich domain of Sec23/24"/>
    <property type="match status" value="2"/>
</dbReference>
<evidence type="ECO:0000259" key="15">
    <source>
        <dbReference type="Pfam" id="PF04810"/>
    </source>
</evidence>
<evidence type="ECO:0000256" key="2">
    <source>
        <dbReference type="ARBA" id="ARBA00004397"/>
    </source>
</evidence>
<evidence type="ECO:0000256" key="12">
    <source>
        <dbReference type="ARBA" id="ARBA00023329"/>
    </source>
</evidence>
<evidence type="ECO:0000256" key="14">
    <source>
        <dbReference type="RuleBase" id="RU365030"/>
    </source>
</evidence>
<dbReference type="InterPro" id="IPR006896">
    <property type="entry name" value="Sec23/24_trunk_dom"/>
</dbReference>
<dbReference type="GO" id="GO:0000139">
    <property type="term" value="C:Golgi membrane"/>
    <property type="evidence" value="ECO:0007669"/>
    <property type="project" value="UniProtKB-SubCell"/>
</dbReference>
<sequence length="856" mass="97932">MSSGINFNWDVFPSTRLENSQLPTPIGCLYQPLIEVSKNDNQSRPSAASFCSCQKCGAYMNPYIEIDHTRSIWKCQFCHQKSFLPKVSSGPISNDSLPAFAEQTISNDITTGFNGDVPESIVLVVDLYQHVDEVQEDGSNTSFSSLIESLLTAMDRIKDGSLLALISFDESVHIHRPATPNEKTSFAKDELFEEDAYNVNDLFENEDTIAKVVSRIEQSGVGDLPKSVSESPLVSQGILVELSDATRDSVKSHLRSLKPTFTNSFKPPRSLGLCLYISSLLVSRLSFQNFKAKFLIFVSGPNTTEPGIILNPNKNKVFRSHSDIKELNDKSSNYSSSLKFFEMISFIANGLSLSKAFRISSEITTKTTDFELNLSTPKWSFDIFTGSLDQVGLYEMKRLIQNTNGDIFVSSSFKDLQFRNQLVKCFEAHTKSYNATLTVLTSPRLKVRKLVGHCYHLPASYKDSKSLQENISDQLNTFDSKFKQHYFTNRWFWNSFKKTDESLAIFFDIDGLRSFKDFSSRDPKNMYVQFQFKYWDPEVKLWKIRITTVCKRTTLSVIDKQRELSANLINAKIDMLQSFNAKSWTVLLARLMINKLDTNIGFDFEGIVEEIDSVTVKLLNNFNKLIVENYQINENLKDLPSFIYNLRRNPQLINIFNSSPDETTYYHHWFMKMGQDLGIKVIEPLLYSTEYEKTFPLDTSTLSVVPDKSYLIMDSFFNVIVYYKYTAPEDKLKLHHSNNDNLVSNEEIAELKVAKDYLQIVLNVQERSLVPKYIITQTNHSQARFLMSRLNPVGENTYVPPISDTDDSNSSWFQSFFSPKPKAAPASYNVLSDESSFHDYYQDILNRIKNYKLENS</sequence>
<evidence type="ECO:0000256" key="7">
    <source>
        <dbReference type="ARBA" id="ARBA00022824"/>
    </source>
</evidence>
<dbReference type="InterPro" id="IPR029006">
    <property type="entry name" value="ADF-H/Gelsolin-like_dom_sf"/>
</dbReference>
<evidence type="ECO:0000256" key="10">
    <source>
        <dbReference type="ARBA" id="ARBA00022927"/>
    </source>
</evidence>
<name>A0A9P0VY81_9ASCO</name>
<accession>A0A9P0VY81</accession>
<keyword evidence="6 14" id="KW-0479">Metal-binding</keyword>
<comment type="subcellular location">
    <subcellularLocation>
        <location evidence="14">Cytoplasm</location>
    </subcellularLocation>
    <subcellularLocation>
        <location evidence="1 14">Cytoplasmic vesicle</location>
        <location evidence="1 14">COPII-coated vesicle membrane</location>
        <topology evidence="1 14">Peripheral membrane protein</topology>
        <orientation evidence="1 14">Cytoplasmic side</orientation>
    </subcellularLocation>
    <subcellularLocation>
        <location evidence="2 14">Endoplasmic reticulum membrane</location>
        <topology evidence="2 14">Peripheral membrane protein</topology>
        <orientation evidence="2 14">Cytoplasmic side</orientation>
    </subcellularLocation>
    <subcellularLocation>
        <location evidence="14">Golgi apparatus membrane</location>
        <topology evidence="14">Peripheral membrane protein</topology>
        <orientation evidence="14">Cytoplasmic side</orientation>
    </subcellularLocation>
</comment>
<dbReference type="SUPFAM" id="SSF81995">
    <property type="entry name" value="beta-sandwich domain of Sec23/24"/>
    <property type="match status" value="1"/>
</dbReference>
<dbReference type="InterPro" id="IPR036465">
    <property type="entry name" value="vWFA_dom_sf"/>
</dbReference>
<dbReference type="Pfam" id="PF04811">
    <property type="entry name" value="Sec23_trunk"/>
    <property type="match status" value="1"/>
</dbReference>
<dbReference type="GO" id="GO:0006886">
    <property type="term" value="P:intracellular protein transport"/>
    <property type="evidence" value="ECO:0007669"/>
    <property type="project" value="InterPro"/>
</dbReference>
<keyword evidence="5 14" id="KW-0963">Cytoplasm</keyword>
<comment type="function">
    <text evidence="13 14">Component of the coat protein complex II (COPII) which promotes the formation of transport vesicles from the endoplasmic reticulum (ER). The coat has two main functions, the physical deformation of the endoplasmic reticulum membrane into vesicles and the selection of cargo molecules.</text>
</comment>
<dbReference type="InterPro" id="IPR006900">
    <property type="entry name" value="Sec23/24_helical_dom"/>
</dbReference>
<protein>
    <recommendedName>
        <fullName evidence="14">Protein transport protein SEC23</fullName>
    </recommendedName>
</protein>
<dbReference type="GO" id="GO:0090110">
    <property type="term" value="P:COPII-coated vesicle cargo loading"/>
    <property type="evidence" value="ECO:0007669"/>
    <property type="project" value="TreeGrafter"/>
</dbReference>
<evidence type="ECO:0000256" key="5">
    <source>
        <dbReference type="ARBA" id="ARBA00022490"/>
    </source>
</evidence>
<keyword evidence="19" id="KW-1185">Reference proteome</keyword>
<evidence type="ECO:0000256" key="11">
    <source>
        <dbReference type="ARBA" id="ARBA00023136"/>
    </source>
</evidence>
<dbReference type="SUPFAM" id="SSF53300">
    <property type="entry name" value="vWA-like"/>
    <property type="match status" value="1"/>
</dbReference>
<dbReference type="PANTHER" id="PTHR11141">
    <property type="entry name" value="PROTEIN TRANSPORT PROTEIN SEC23"/>
    <property type="match status" value="1"/>
</dbReference>
<evidence type="ECO:0000313" key="18">
    <source>
        <dbReference type="EMBL" id="CAH2352627.1"/>
    </source>
</evidence>
<dbReference type="Gene3D" id="2.30.30.380">
    <property type="entry name" value="Zn-finger domain of Sec23/24"/>
    <property type="match status" value="1"/>
</dbReference>
<gene>
    <name evidence="18" type="ORF">CLIB1423_07S03906</name>
</gene>
<evidence type="ECO:0000256" key="3">
    <source>
        <dbReference type="ARBA" id="ARBA00009210"/>
    </source>
</evidence>
<evidence type="ECO:0000256" key="13">
    <source>
        <dbReference type="ARBA" id="ARBA00025471"/>
    </source>
</evidence>
<feature type="domain" description="Sec23/Sec24 trunk" evidence="16">
    <location>
        <begin position="139"/>
        <end position="344"/>
    </location>
</feature>
<dbReference type="InterPro" id="IPR037364">
    <property type="entry name" value="Sec23"/>
</dbReference>
<keyword evidence="12 14" id="KW-0968">Cytoplasmic vesicle</keyword>
<dbReference type="SUPFAM" id="SSF81811">
    <property type="entry name" value="Helical domain of Sec23/24"/>
    <property type="match status" value="1"/>
</dbReference>
<dbReference type="Gene3D" id="3.40.20.10">
    <property type="entry name" value="Severin"/>
    <property type="match status" value="1"/>
</dbReference>
<dbReference type="GO" id="GO:0070971">
    <property type="term" value="C:endoplasmic reticulum exit site"/>
    <property type="evidence" value="ECO:0007669"/>
    <property type="project" value="TreeGrafter"/>
</dbReference>
<dbReference type="GO" id="GO:0008270">
    <property type="term" value="F:zinc ion binding"/>
    <property type="evidence" value="ECO:0007669"/>
    <property type="project" value="InterPro"/>
</dbReference>
<dbReference type="Proteomes" id="UP000837801">
    <property type="component" value="Unassembled WGS sequence"/>
</dbReference>
<keyword evidence="8 14" id="KW-0862">Zinc</keyword>
<keyword evidence="14" id="KW-0333">Golgi apparatus</keyword>
<dbReference type="InterPro" id="IPR036175">
    <property type="entry name" value="Sec23/24_helical_dom_sf"/>
</dbReference>
<evidence type="ECO:0000256" key="1">
    <source>
        <dbReference type="ARBA" id="ARBA00004299"/>
    </source>
</evidence>
<feature type="domain" description="Sec23/Sec24 helical" evidence="17">
    <location>
        <begin position="582"/>
        <end position="674"/>
    </location>
</feature>
<dbReference type="Gene3D" id="1.20.120.730">
    <property type="entry name" value="Sec23/Sec24 helical domain"/>
    <property type="match status" value="1"/>
</dbReference>
<evidence type="ECO:0000256" key="4">
    <source>
        <dbReference type="ARBA" id="ARBA00022448"/>
    </source>
</evidence>
<dbReference type="InterPro" id="IPR006895">
    <property type="entry name" value="Znf_Sec23_Sec24"/>
</dbReference>
<keyword evidence="10 14" id="KW-0653">Protein transport</keyword>
<evidence type="ECO:0000259" key="17">
    <source>
        <dbReference type="Pfam" id="PF04815"/>
    </source>
</evidence>
<evidence type="ECO:0000259" key="16">
    <source>
        <dbReference type="Pfam" id="PF04811"/>
    </source>
</evidence>
<dbReference type="EMBL" id="CAKXYY010000007">
    <property type="protein sequence ID" value="CAH2352627.1"/>
    <property type="molecule type" value="Genomic_DNA"/>
</dbReference>
<keyword evidence="11 14" id="KW-0472">Membrane</keyword>
<reference evidence="18" key="1">
    <citation type="submission" date="2022-03" db="EMBL/GenBank/DDBJ databases">
        <authorList>
            <person name="Legras J.-L."/>
            <person name="Devillers H."/>
            <person name="Grondin C."/>
        </authorList>
    </citation>
    <scope>NUCLEOTIDE SEQUENCE</scope>
    <source>
        <strain evidence="18">CLIB 1423</strain>
    </source>
</reference>
<dbReference type="PANTHER" id="PTHR11141:SF0">
    <property type="entry name" value="PROTEIN TRANSPORT PROTEIN SEC23"/>
    <property type="match status" value="1"/>
</dbReference>
<comment type="similarity">
    <text evidence="3 14">Belongs to the SEC23/SEC24 family. SEC23 subfamily.</text>
</comment>
<keyword evidence="9 14" id="KW-0931">ER-Golgi transport</keyword>
<feature type="domain" description="Zinc finger Sec23/Sec24-type" evidence="15">
    <location>
        <begin position="52"/>
        <end position="85"/>
    </location>
</feature>